<reference evidence="1 2" key="1">
    <citation type="submission" date="2021-07" db="EMBL/GenBank/DDBJ databases">
        <title>Novel Helicobacter sp. Isolated from a cat.</title>
        <authorList>
            <person name="Rimbara E."/>
            <person name="Suzuki M."/>
        </authorList>
    </citation>
    <scope>NUCLEOTIDE SEQUENCE [LARGE SCALE GENOMIC DNA]</scope>
    <source>
        <strain evidence="2">NHP19-012</strain>
    </source>
</reference>
<evidence type="ECO:0000313" key="1">
    <source>
        <dbReference type="EMBL" id="BCZ19285.1"/>
    </source>
</evidence>
<dbReference type="EMBL" id="AP024819">
    <property type="protein sequence ID" value="BCZ19285.1"/>
    <property type="molecule type" value="Genomic_DNA"/>
</dbReference>
<dbReference type="InterPro" id="IPR038310">
    <property type="entry name" value="DUF1104_sf"/>
</dbReference>
<name>A0ABM7SES2_9HELI</name>
<keyword evidence="2" id="KW-1185">Reference proteome</keyword>
<dbReference type="InterPro" id="IPR009488">
    <property type="entry name" value="DUF1104"/>
</dbReference>
<gene>
    <name evidence="1" type="ORF">NHP190012_09270</name>
</gene>
<sequence>MPAHESDQELISMAGKIDAEKVPDYHMELYKRAKKLSLAERKKFYHRVIAAANKNTANMTMEEFENHMEAIQKAIRARVAKMTRTQFDATGLRLDGKLPYTN</sequence>
<evidence type="ECO:0000313" key="2">
    <source>
        <dbReference type="Proteomes" id="UP000826146"/>
    </source>
</evidence>
<accession>A0ABM7SES2</accession>
<dbReference type="Gene3D" id="1.20.120.1430">
    <property type="entry name" value="HP0721 helical bundle"/>
    <property type="match status" value="1"/>
</dbReference>
<dbReference type="Pfam" id="PF06518">
    <property type="entry name" value="DUF1104"/>
    <property type="match status" value="1"/>
</dbReference>
<protein>
    <submittedName>
        <fullName evidence="1">Uncharacterized protein</fullName>
    </submittedName>
</protein>
<proteinExistence type="predicted"/>
<dbReference type="RefSeq" id="WP_260321520.1">
    <property type="nucleotide sequence ID" value="NZ_AP024819.1"/>
</dbReference>
<dbReference type="Proteomes" id="UP000826146">
    <property type="component" value="Chromosome"/>
</dbReference>
<organism evidence="1 2">
    <name type="scientific">Helicobacter gastrofelis</name>
    <dbReference type="NCBI Taxonomy" id="2849642"/>
    <lineage>
        <taxon>Bacteria</taxon>
        <taxon>Pseudomonadati</taxon>
        <taxon>Campylobacterota</taxon>
        <taxon>Epsilonproteobacteria</taxon>
        <taxon>Campylobacterales</taxon>
        <taxon>Helicobacteraceae</taxon>
        <taxon>Helicobacter</taxon>
    </lineage>
</organism>